<gene>
    <name evidence="1" type="ORF">F2P81_018613</name>
</gene>
<evidence type="ECO:0000313" key="2">
    <source>
        <dbReference type="Proteomes" id="UP000438429"/>
    </source>
</evidence>
<organism evidence="1 2">
    <name type="scientific">Scophthalmus maximus</name>
    <name type="common">Turbot</name>
    <name type="synonym">Psetta maxima</name>
    <dbReference type="NCBI Taxonomy" id="52904"/>
    <lineage>
        <taxon>Eukaryota</taxon>
        <taxon>Metazoa</taxon>
        <taxon>Chordata</taxon>
        <taxon>Craniata</taxon>
        <taxon>Vertebrata</taxon>
        <taxon>Euteleostomi</taxon>
        <taxon>Actinopterygii</taxon>
        <taxon>Neopterygii</taxon>
        <taxon>Teleostei</taxon>
        <taxon>Neoteleostei</taxon>
        <taxon>Acanthomorphata</taxon>
        <taxon>Carangaria</taxon>
        <taxon>Pleuronectiformes</taxon>
        <taxon>Pleuronectoidei</taxon>
        <taxon>Scophthalmidae</taxon>
        <taxon>Scophthalmus</taxon>
    </lineage>
</organism>
<dbReference type="EMBL" id="VEVO01000016">
    <property type="protein sequence ID" value="KAF0029508.1"/>
    <property type="molecule type" value="Genomic_DNA"/>
</dbReference>
<dbReference type="Proteomes" id="UP000438429">
    <property type="component" value="Unassembled WGS sequence"/>
</dbReference>
<name>A0A6A4SB53_SCOMX</name>
<sequence length="277" mass="31232">MSPEPHLKTHAVLRTPYLPQGVSSDTEEVHSGPHILVYGATVSVCVRAMEKNITSANMRPMCLCGVMLQKRAYVIKDYWTVQACVGPVKQHICSSCKDVDLKPFGLRDVHWSVSSEHGVLNNPSSLAKSPRKKKASKFHQKLGHSKSHLRSLHQRVMDKGTEQERLREWTLFELAHAGLAGDKQQNTERRPNTIIRIIYKLANPVIIRYLKQSVPDEAKEQEKRLKALSPALTDLLRAEADCLLFKSTYEYIFVDVASEPSSSPLTLKMRPQPEDNG</sequence>
<proteinExistence type="predicted"/>
<comment type="caution">
    <text evidence="1">The sequence shown here is derived from an EMBL/GenBank/DDBJ whole genome shotgun (WGS) entry which is preliminary data.</text>
</comment>
<accession>A0A6A4SB53</accession>
<reference evidence="1 2" key="1">
    <citation type="submission" date="2019-06" db="EMBL/GenBank/DDBJ databases">
        <title>Draft genomes of female and male turbot (Scophthalmus maximus).</title>
        <authorList>
            <person name="Xu H."/>
            <person name="Xu X.-W."/>
            <person name="Shao C."/>
            <person name="Chen S."/>
        </authorList>
    </citation>
    <scope>NUCLEOTIDE SEQUENCE [LARGE SCALE GENOMIC DNA]</scope>
    <source>
        <strain evidence="1">Ysfricsl-2016a</strain>
        <tissue evidence="1">Blood</tissue>
    </source>
</reference>
<protein>
    <submittedName>
        <fullName evidence="1">Uncharacterized protein</fullName>
    </submittedName>
</protein>
<evidence type="ECO:0000313" key="1">
    <source>
        <dbReference type="EMBL" id="KAF0029508.1"/>
    </source>
</evidence>
<dbReference type="AlphaFoldDB" id="A0A6A4SB53"/>